<comment type="caution">
    <text evidence="1">The sequence shown here is derived from an EMBL/GenBank/DDBJ whole genome shotgun (WGS) entry which is preliminary data.</text>
</comment>
<protein>
    <submittedName>
        <fullName evidence="1">Uncharacterized protein</fullName>
    </submittedName>
</protein>
<dbReference type="EMBL" id="LAZR01019564">
    <property type="protein sequence ID" value="KKL92074.1"/>
    <property type="molecule type" value="Genomic_DNA"/>
</dbReference>
<evidence type="ECO:0000313" key="1">
    <source>
        <dbReference type="EMBL" id="KKL92074.1"/>
    </source>
</evidence>
<proteinExistence type="predicted"/>
<name>A0A0F9G052_9ZZZZ</name>
<accession>A0A0F9G052</accession>
<gene>
    <name evidence="1" type="ORF">LCGC14_1888330</name>
</gene>
<reference evidence="1" key="1">
    <citation type="journal article" date="2015" name="Nature">
        <title>Complex archaea that bridge the gap between prokaryotes and eukaryotes.</title>
        <authorList>
            <person name="Spang A."/>
            <person name="Saw J.H."/>
            <person name="Jorgensen S.L."/>
            <person name="Zaremba-Niedzwiedzka K."/>
            <person name="Martijn J."/>
            <person name="Lind A.E."/>
            <person name="van Eijk R."/>
            <person name="Schleper C."/>
            <person name="Guy L."/>
            <person name="Ettema T.J."/>
        </authorList>
    </citation>
    <scope>NUCLEOTIDE SEQUENCE</scope>
</reference>
<dbReference type="AlphaFoldDB" id="A0A0F9G052"/>
<organism evidence="1">
    <name type="scientific">marine sediment metagenome</name>
    <dbReference type="NCBI Taxonomy" id="412755"/>
    <lineage>
        <taxon>unclassified sequences</taxon>
        <taxon>metagenomes</taxon>
        <taxon>ecological metagenomes</taxon>
    </lineage>
</organism>
<sequence length="250" mass="28131">MRNIQDLKEKKQEEFALKYFKKKFDELEEREARFCSYAAEARAYAEVVIPTQYNHFTIFDFTGRSSDLTSRLIPSAIAFKAKDSICKYCWDLSWKEIQKKGKTELQQRNFLRSHSVMKEKLEKGVNIAIFGDSSGFPIGRTMVASIIMSQAIKLRMSIGMKGQTYDSGEIVAELGGCILLTILGYDRGADKGGAFKYVTAWSKGKDPIAACRKMLERTCDAVALILSTAKDLQNPTEDAAEIEETETIIA</sequence>